<dbReference type="Proteomes" id="UP000054166">
    <property type="component" value="Unassembled WGS sequence"/>
</dbReference>
<proteinExistence type="predicted"/>
<organism evidence="1 2">
    <name type="scientific">Piloderma croceum (strain F 1598)</name>
    <dbReference type="NCBI Taxonomy" id="765440"/>
    <lineage>
        <taxon>Eukaryota</taxon>
        <taxon>Fungi</taxon>
        <taxon>Dikarya</taxon>
        <taxon>Basidiomycota</taxon>
        <taxon>Agaricomycotina</taxon>
        <taxon>Agaricomycetes</taxon>
        <taxon>Agaricomycetidae</taxon>
        <taxon>Atheliales</taxon>
        <taxon>Atheliaceae</taxon>
        <taxon>Piloderma</taxon>
    </lineage>
</organism>
<name>A0A0C3EHM2_PILCF</name>
<gene>
    <name evidence="1" type="ORF">PILCRDRAFT_16433</name>
</gene>
<evidence type="ECO:0000313" key="1">
    <source>
        <dbReference type="EMBL" id="KIM72115.1"/>
    </source>
</evidence>
<sequence>MILDALVQYPIPIPAYEKFLDHQDLYHGQALTMEHIVADLILAKHEDLNIIDQEIGHGTQSYKEQVLVSMWTAAYASSENSNVKLFTVPDIPFHPDGSGKCGIGLVKRFLELSITDTDTADGSWSSSFCPPGAITNLHWDYHREKNLAWWSKHNLRPTSSSTTLEAIHNLEGLTVLYQRGWQAFFMPPFYIHAVLTFKVSAHSITPVWDYNTWKDTARRVTEWEVAWAWDYFENGHSCTDGVQVLQYLLHAMERWDKLHKKLIKKKCVSKDDLVIYFPEYGSSSDTQFTQDSGVELGVGGYSDTLEVGYIEMREGT</sequence>
<dbReference type="STRING" id="765440.A0A0C3EHM2"/>
<dbReference type="OrthoDB" id="10677581at2759"/>
<protein>
    <submittedName>
        <fullName evidence="1">Uncharacterized protein</fullName>
    </submittedName>
</protein>
<dbReference type="HOGENOM" id="CLU_047441_0_0_1"/>
<dbReference type="InParanoid" id="A0A0C3EHM2"/>
<reference evidence="1 2" key="1">
    <citation type="submission" date="2014-04" db="EMBL/GenBank/DDBJ databases">
        <authorList>
            <consortium name="DOE Joint Genome Institute"/>
            <person name="Kuo A."/>
            <person name="Tarkka M."/>
            <person name="Buscot F."/>
            <person name="Kohler A."/>
            <person name="Nagy L.G."/>
            <person name="Floudas D."/>
            <person name="Copeland A."/>
            <person name="Barry K.W."/>
            <person name="Cichocki N."/>
            <person name="Veneault-Fourrey C."/>
            <person name="LaButti K."/>
            <person name="Lindquist E.A."/>
            <person name="Lipzen A."/>
            <person name="Lundell T."/>
            <person name="Morin E."/>
            <person name="Murat C."/>
            <person name="Sun H."/>
            <person name="Tunlid A."/>
            <person name="Henrissat B."/>
            <person name="Grigoriev I.V."/>
            <person name="Hibbett D.S."/>
            <person name="Martin F."/>
            <person name="Nordberg H.P."/>
            <person name="Cantor M.N."/>
            <person name="Hua S.X."/>
        </authorList>
    </citation>
    <scope>NUCLEOTIDE SEQUENCE [LARGE SCALE GENOMIC DNA]</scope>
    <source>
        <strain evidence="1 2">F 1598</strain>
    </source>
</reference>
<dbReference type="EMBL" id="KN833162">
    <property type="protein sequence ID" value="KIM72115.1"/>
    <property type="molecule type" value="Genomic_DNA"/>
</dbReference>
<reference evidence="2" key="2">
    <citation type="submission" date="2015-01" db="EMBL/GenBank/DDBJ databases">
        <title>Evolutionary Origins and Diversification of the Mycorrhizal Mutualists.</title>
        <authorList>
            <consortium name="DOE Joint Genome Institute"/>
            <consortium name="Mycorrhizal Genomics Consortium"/>
            <person name="Kohler A."/>
            <person name="Kuo A."/>
            <person name="Nagy L.G."/>
            <person name="Floudas D."/>
            <person name="Copeland A."/>
            <person name="Barry K.W."/>
            <person name="Cichocki N."/>
            <person name="Veneault-Fourrey C."/>
            <person name="LaButti K."/>
            <person name="Lindquist E.A."/>
            <person name="Lipzen A."/>
            <person name="Lundell T."/>
            <person name="Morin E."/>
            <person name="Murat C."/>
            <person name="Riley R."/>
            <person name="Ohm R."/>
            <person name="Sun H."/>
            <person name="Tunlid A."/>
            <person name="Henrissat B."/>
            <person name="Grigoriev I.V."/>
            <person name="Hibbett D.S."/>
            <person name="Martin F."/>
        </authorList>
    </citation>
    <scope>NUCLEOTIDE SEQUENCE [LARGE SCALE GENOMIC DNA]</scope>
    <source>
        <strain evidence="2">F 1598</strain>
    </source>
</reference>
<keyword evidence="2" id="KW-1185">Reference proteome</keyword>
<accession>A0A0C3EHM2</accession>
<dbReference type="AlphaFoldDB" id="A0A0C3EHM2"/>
<evidence type="ECO:0000313" key="2">
    <source>
        <dbReference type="Proteomes" id="UP000054166"/>
    </source>
</evidence>